<name>A0A1Y1JD81_PLAGO</name>
<dbReference type="GeneID" id="39746913"/>
<comment type="caution">
    <text evidence="2">The sequence shown here is derived from an EMBL/GenBank/DDBJ whole genome shotgun (WGS) entry which is preliminary data.</text>
</comment>
<reference evidence="3" key="1">
    <citation type="submission" date="2017-04" db="EMBL/GenBank/DDBJ databases">
        <title>Plasmodium gonderi genome.</title>
        <authorList>
            <person name="Arisue N."/>
            <person name="Honma H."/>
            <person name="Kawai S."/>
            <person name="Tougan T."/>
            <person name="Tanabe K."/>
            <person name="Horii T."/>
        </authorList>
    </citation>
    <scope>NUCLEOTIDE SEQUENCE [LARGE SCALE GENOMIC DNA]</scope>
    <source>
        <strain evidence="3">ATCC 30045</strain>
    </source>
</reference>
<dbReference type="EMBL" id="BDQF01000008">
    <property type="protein sequence ID" value="GAW80200.1"/>
    <property type="molecule type" value="Genomic_DNA"/>
</dbReference>
<dbReference type="Proteomes" id="UP000195521">
    <property type="component" value="Unassembled WGS sequence"/>
</dbReference>
<keyword evidence="3" id="KW-1185">Reference proteome</keyword>
<dbReference type="OrthoDB" id="66881at2759"/>
<dbReference type="AlphaFoldDB" id="A0A1Y1JD81"/>
<protein>
    <submittedName>
        <fullName evidence="2">Uncharacterized protein</fullName>
    </submittedName>
</protein>
<dbReference type="OMA" id="ENICFIV"/>
<feature type="compositionally biased region" description="Basic and acidic residues" evidence="1">
    <location>
        <begin position="204"/>
        <end position="215"/>
    </location>
</feature>
<proteinExistence type="predicted"/>
<sequence>MVDHLILKEIRKTEYNHREFFEQHFGVLLEHEGEKHEREEGEDKNSKNESDELGKTVKVLMELVKVEKAYVDAKINEEAESYMGIAAETKTYAESIRCGMRNMGSPNMHVQKCSRVSKTDETMKTQLGTQTMEIDENVDTANCANVAPNIDRGHLGDNSVSDNNLSSGEFDECGGSDSSSSSSNLGNNHHLNNLHSRSSGESGKTNDSEMKVYKPSEKLGRERNEFENLLRKSIEAKNRLENIKRGLLFLKSFPTLKKNMNELFLTVKNTQLDVNDKVKKANVLYNNLLYMNEHEEIISYFKIYLPSIDICIYSSEFFEKFFDLINDIFSFYLIDKIPYLDMKKTIHIYVHTFRIYLKSIHIYMYTNEYFINQIFKNIIQFIVHKFSNTFLKFAQSESSPFIYNAIINYYEYFTAFIEERKGPIELLILQLISNVQMGAKHGASDYWGGKDISNGHDSNGHDSNNHDSNFSNEQKREAYTENFFVELYRESIHVVCTYLQEQSKVLSKSETKGKREDTSGSVMRKNVISKIMDALSVSINILSNSPMLIGKKNVLHKILNEGIFINKEIAEEYITNISDVSHFEMKCFEEINIRVNVFDKNDIMIENKLFDFFTHLEGGITNIIEKKKNEMINKDIFNCHFFNFIPYFSFIFNHDTEFLLLFINVYNFVYEIIYNIKDQIRRKKDENEKKKKKYINITSIDDESLYTKQDFDSANQVIQYVNSIITTFIKILKIFSNITKNYQTFGSFLFEKTYYHFKSNILFNSISKSYFRNQSKHPPPIYSNISHIHTYFQDDNFPMKRDITTTDLSPSHVSSENISVSQLDKHLGRKVEAVLLPTISENFRTINESGVDKTVSNANDESHMEGGEELDTEECGKYLLKSSLSKLNEIKNTILKNIIDFALIPLYDYLNKYINKFMNLKKIHCNSEIFDPEENICFIVDTLFLYINIFHEHDNSEYITEKLLTQFAEIYISSIYVITHLNEDIIHQLQADIHYFINVCERLKVNNYKPFFLLYHSLSLVLTSAKNQQDQHDLLNDSSSLHDHLNRCIKQNQEKKNLHQISITDADVLKAEIHIKHLLSRFR</sequence>
<dbReference type="RefSeq" id="XP_028542789.1">
    <property type="nucleotide sequence ID" value="XM_028686988.1"/>
</dbReference>
<accession>A0A1Y1JD81</accession>
<feature type="compositionally biased region" description="Polar residues" evidence="1">
    <location>
        <begin position="158"/>
        <end position="167"/>
    </location>
</feature>
<feature type="compositionally biased region" description="Low complexity" evidence="1">
    <location>
        <begin position="175"/>
        <end position="199"/>
    </location>
</feature>
<evidence type="ECO:0000313" key="3">
    <source>
        <dbReference type="Proteomes" id="UP000195521"/>
    </source>
</evidence>
<feature type="region of interest" description="Disordered" evidence="1">
    <location>
        <begin position="32"/>
        <end position="53"/>
    </location>
</feature>
<organism evidence="2 3">
    <name type="scientific">Plasmodium gonderi</name>
    <dbReference type="NCBI Taxonomy" id="77519"/>
    <lineage>
        <taxon>Eukaryota</taxon>
        <taxon>Sar</taxon>
        <taxon>Alveolata</taxon>
        <taxon>Apicomplexa</taxon>
        <taxon>Aconoidasida</taxon>
        <taxon>Haemosporida</taxon>
        <taxon>Plasmodiidae</taxon>
        <taxon>Plasmodium</taxon>
        <taxon>Plasmodium (Plasmodium)</taxon>
    </lineage>
</organism>
<evidence type="ECO:0000313" key="2">
    <source>
        <dbReference type="EMBL" id="GAW80200.1"/>
    </source>
</evidence>
<evidence type="ECO:0000256" key="1">
    <source>
        <dbReference type="SAM" id="MobiDB-lite"/>
    </source>
</evidence>
<gene>
    <name evidence="2" type="ORF">PGO_071150</name>
</gene>
<feature type="region of interest" description="Disordered" evidence="1">
    <location>
        <begin position="148"/>
        <end position="215"/>
    </location>
</feature>